<evidence type="ECO:0000313" key="3">
    <source>
        <dbReference type="Proteomes" id="UP000838756"/>
    </source>
</evidence>
<accession>A0A8S4SA72</accession>
<organism evidence="2 3">
    <name type="scientific">Pararge aegeria aegeria</name>
    <dbReference type="NCBI Taxonomy" id="348720"/>
    <lineage>
        <taxon>Eukaryota</taxon>
        <taxon>Metazoa</taxon>
        <taxon>Ecdysozoa</taxon>
        <taxon>Arthropoda</taxon>
        <taxon>Hexapoda</taxon>
        <taxon>Insecta</taxon>
        <taxon>Pterygota</taxon>
        <taxon>Neoptera</taxon>
        <taxon>Endopterygota</taxon>
        <taxon>Lepidoptera</taxon>
        <taxon>Glossata</taxon>
        <taxon>Ditrysia</taxon>
        <taxon>Papilionoidea</taxon>
        <taxon>Nymphalidae</taxon>
        <taxon>Satyrinae</taxon>
        <taxon>Satyrini</taxon>
        <taxon>Parargina</taxon>
        <taxon>Pararge</taxon>
    </lineage>
</organism>
<keyword evidence="1" id="KW-1133">Transmembrane helix</keyword>
<protein>
    <submittedName>
        <fullName evidence="2">Jg12598 protein</fullName>
    </submittedName>
</protein>
<dbReference type="EMBL" id="CAKXAJ010026150">
    <property type="protein sequence ID" value="CAH2258990.1"/>
    <property type="molecule type" value="Genomic_DNA"/>
</dbReference>
<dbReference type="AlphaFoldDB" id="A0A8S4SA72"/>
<sequence>MTTEEVQYLNELTLDKLLRLKSSLKDFAPEYDNVTDTTPSLHSSFGAQAMAMKAPNVKRTDYEDALFKKSGYGKISNIFSVSVTTLAFLAFGGYLLCLIVQAVKSKQSTVMTTPTPTFFVNSGIKRPQATFSSYGRRKRGRREVDNIDIPPEELFSVLVQLCEGYAKWTKKYEI</sequence>
<keyword evidence="1" id="KW-0472">Membrane</keyword>
<keyword evidence="3" id="KW-1185">Reference proteome</keyword>
<comment type="caution">
    <text evidence="2">The sequence shown here is derived from an EMBL/GenBank/DDBJ whole genome shotgun (WGS) entry which is preliminary data.</text>
</comment>
<proteinExistence type="predicted"/>
<gene>
    <name evidence="2" type="primary">jg12598</name>
    <name evidence="2" type="ORF">PAEG_LOCUS23483</name>
</gene>
<keyword evidence="1" id="KW-0812">Transmembrane</keyword>
<dbReference type="OrthoDB" id="7676846at2759"/>
<name>A0A8S4SA72_9NEOP</name>
<evidence type="ECO:0000256" key="1">
    <source>
        <dbReference type="SAM" id="Phobius"/>
    </source>
</evidence>
<reference evidence="2" key="1">
    <citation type="submission" date="2022-03" db="EMBL/GenBank/DDBJ databases">
        <authorList>
            <person name="Lindestad O."/>
        </authorList>
    </citation>
    <scope>NUCLEOTIDE SEQUENCE</scope>
</reference>
<evidence type="ECO:0000313" key="2">
    <source>
        <dbReference type="EMBL" id="CAH2258990.1"/>
    </source>
</evidence>
<feature type="transmembrane region" description="Helical" evidence="1">
    <location>
        <begin position="78"/>
        <end position="103"/>
    </location>
</feature>
<dbReference type="Proteomes" id="UP000838756">
    <property type="component" value="Unassembled WGS sequence"/>
</dbReference>